<evidence type="ECO:0000256" key="1">
    <source>
        <dbReference type="SAM" id="Phobius"/>
    </source>
</evidence>
<proteinExistence type="predicted"/>
<comment type="caution">
    <text evidence="2">The sequence shown here is derived from an EMBL/GenBank/DDBJ whole genome shotgun (WGS) entry which is preliminary data.</text>
</comment>
<dbReference type="EMBL" id="JAGIOP010000001">
    <property type="protein sequence ID" value="MBP2451734.1"/>
    <property type="molecule type" value="Genomic_DNA"/>
</dbReference>
<keyword evidence="1" id="KW-0812">Transmembrane</keyword>
<feature type="transmembrane region" description="Helical" evidence="1">
    <location>
        <begin position="20"/>
        <end position="39"/>
    </location>
</feature>
<keyword evidence="1" id="KW-1133">Transmembrane helix</keyword>
<dbReference type="RefSeq" id="WP_019343728.1">
    <property type="nucleotide sequence ID" value="NZ_JAGIOP010000001.1"/>
</dbReference>
<evidence type="ECO:0000313" key="2">
    <source>
        <dbReference type="EMBL" id="MBP2451734.1"/>
    </source>
</evidence>
<sequence>MHGHYWVDDMRGDTRAFDIGWFHVAIQGAMLFINDALTLHH</sequence>
<evidence type="ECO:0000313" key="3">
    <source>
        <dbReference type="Proteomes" id="UP000694460"/>
    </source>
</evidence>
<dbReference type="Proteomes" id="UP000694460">
    <property type="component" value="Unassembled WGS sequence"/>
</dbReference>
<keyword evidence="1" id="KW-0472">Membrane</keyword>
<gene>
    <name evidence="2" type="ORF">JOF57_001619</name>
</gene>
<protein>
    <submittedName>
        <fullName evidence="2">Uncharacterized protein</fullName>
    </submittedName>
</protein>
<accession>A0ABS4ZSZ5</accession>
<organism evidence="2 3">
    <name type="scientific">Mycolicibacterium lutetiense</name>
    <dbReference type="NCBI Taxonomy" id="1641992"/>
    <lineage>
        <taxon>Bacteria</taxon>
        <taxon>Bacillati</taxon>
        <taxon>Actinomycetota</taxon>
        <taxon>Actinomycetes</taxon>
        <taxon>Mycobacteriales</taxon>
        <taxon>Mycobacteriaceae</taxon>
        <taxon>Mycolicibacterium</taxon>
    </lineage>
</organism>
<keyword evidence="3" id="KW-1185">Reference proteome</keyword>
<reference evidence="2 3" key="1">
    <citation type="submission" date="2021-03" db="EMBL/GenBank/DDBJ databases">
        <title>Sequencing the genomes of 1000 actinobacteria strains.</title>
        <authorList>
            <person name="Klenk H.-P."/>
        </authorList>
    </citation>
    <scope>NUCLEOTIDE SEQUENCE [LARGE SCALE GENOMIC DNA]</scope>
    <source>
        <strain evidence="2 3">DSM 46713</strain>
    </source>
</reference>
<name>A0ABS4ZSZ5_9MYCO</name>